<dbReference type="PANTHER" id="PTHR44329:SF288">
    <property type="entry name" value="MITOGEN-ACTIVATED PROTEIN KINASE KINASE KINASE 20"/>
    <property type="match status" value="1"/>
</dbReference>
<dbReference type="InterPro" id="IPR011009">
    <property type="entry name" value="Kinase-like_dom_sf"/>
</dbReference>
<dbReference type="PANTHER" id="PTHR44329">
    <property type="entry name" value="SERINE/THREONINE-PROTEIN KINASE TNNI3K-RELATED"/>
    <property type="match status" value="1"/>
</dbReference>
<dbReference type="GO" id="GO:0004674">
    <property type="term" value="F:protein serine/threonine kinase activity"/>
    <property type="evidence" value="ECO:0007669"/>
    <property type="project" value="TreeGrafter"/>
</dbReference>
<feature type="domain" description="Protein kinase" evidence="5">
    <location>
        <begin position="55"/>
        <end position="290"/>
    </location>
</feature>
<keyword evidence="7" id="KW-1185">Reference proteome</keyword>
<dbReference type="EMBL" id="QKYT01000513">
    <property type="protein sequence ID" value="RIA84165.1"/>
    <property type="molecule type" value="Genomic_DNA"/>
</dbReference>
<evidence type="ECO:0000313" key="7">
    <source>
        <dbReference type="Proteomes" id="UP000265703"/>
    </source>
</evidence>
<sequence length="340" mass="38832">MKGIKLDMKTERKLALDEKFYPEVLRLEECGTDRLRILVDGETSQTIHYYDPQGFNNITEIASGGTSLVYAAYWKNTSKFVIKKFVKSLTKEVINEIYLTEMVNSHPNIIQFYGVTNLKGEINYSLVLDYADGGTLEKYLRDSAITFNWESQLKFAKEIANAISWLHADKGIIHGDLHTIKLADFGRSCLQESDGYIKAYGVIPYVDPILFNNESHLTKKSDIYSLGVLFWELMSRSSPFNFEKRNDHGSIILGIYNGMREDRIQGTKCWRHEPDERPNIHQVISELKSINSGNNSVSNKFAPSNVALQLKKGKTTEKLENEDFDLSNCDRDCDLSKILD</sequence>
<evidence type="ECO:0000256" key="3">
    <source>
        <dbReference type="ARBA" id="ARBA00022777"/>
    </source>
</evidence>
<dbReference type="Gene3D" id="1.10.510.10">
    <property type="entry name" value="Transferase(Phosphotransferase) domain 1"/>
    <property type="match status" value="1"/>
</dbReference>
<dbReference type="AlphaFoldDB" id="A0A397SJ38"/>
<evidence type="ECO:0000256" key="4">
    <source>
        <dbReference type="ARBA" id="ARBA00022840"/>
    </source>
</evidence>
<dbReference type="Pfam" id="PF00069">
    <property type="entry name" value="Pkinase"/>
    <property type="match status" value="1"/>
</dbReference>
<dbReference type="STRING" id="658196.A0A397SJ38"/>
<dbReference type="InterPro" id="IPR000719">
    <property type="entry name" value="Prot_kinase_dom"/>
</dbReference>
<comment type="caution">
    <text evidence="6">The sequence shown here is derived from an EMBL/GenBank/DDBJ whole genome shotgun (WGS) entry which is preliminary data.</text>
</comment>
<keyword evidence="3 6" id="KW-0418">Kinase</keyword>
<keyword evidence="1" id="KW-0808">Transferase</keyword>
<evidence type="ECO:0000256" key="1">
    <source>
        <dbReference type="ARBA" id="ARBA00022679"/>
    </source>
</evidence>
<proteinExistence type="predicted"/>
<accession>A0A397SJ38</accession>
<reference evidence="6 7" key="1">
    <citation type="submission" date="2018-06" db="EMBL/GenBank/DDBJ databases">
        <title>Comparative genomics reveals the genomic features of Rhizophagus irregularis, R. cerebriforme, R. diaphanum and Gigaspora rosea, and their symbiotic lifestyle signature.</title>
        <authorList>
            <person name="Morin E."/>
            <person name="San Clemente H."/>
            <person name="Chen E.C.H."/>
            <person name="De La Providencia I."/>
            <person name="Hainaut M."/>
            <person name="Kuo A."/>
            <person name="Kohler A."/>
            <person name="Murat C."/>
            <person name="Tang N."/>
            <person name="Roy S."/>
            <person name="Loubradou J."/>
            <person name="Henrissat B."/>
            <person name="Grigoriev I.V."/>
            <person name="Corradi N."/>
            <person name="Roux C."/>
            <person name="Martin F.M."/>
        </authorList>
    </citation>
    <scope>NUCLEOTIDE SEQUENCE [LARGE SCALE GENOMIC DNA]</scope>
    <source>
        <strain evidence="6 7">DAOM 227022</strain>
    </source>
</reference>
<name>A0A397SJ38_9GLOM</name>
<organism evidence="6 7">
    <name type="scientific">Glomus cerebriforme</name>
    <dbReference type="NCBI Taxonomy" id="658196"/>
    <lineage>
        <taxon>Eukaryota</taxon>
        <taxon>Fungi</taxon>
        <taxon>Fungi incertae sedis</taxon>
        <taxon>Mucoromycota</taxon>
        <taxon>Glomeromycotina</taxon>
        <taxon>Glomeromycetes</taxon>
        <taxon>Glomerales</taxon>
        <taxon>Glomeraceae</taxon>
        <taxon>Glomus</taxon>
    </lineage>
</organism>
<keyword evidence="4" id="KW-0067">ATP-binding</keyword>
<evidence type="ECO:0000313" key="6">
    <source>
        <dbReference type="EMBL" id="RIA84165.1"/>
    </source>
</evidence>
<dbReference type="SUPFAM" id="SSF56112">
    <property type="entry name" value="Protein kinase-like (PK-like)"/>
    <property type="match status" value="1"/>
</dbReference>
<evidence type="ECO:0000259" key="5">
    <source>
        <dbReference type="PROSITE" id="PS50011"/>
    </source>
</evidence>
<dbReference type="OrthoDB" id="2314853at2759"/>
<dbReference type="Proteomes" id="UP000265703">
    <property type="component" value="Unassembled WGS sequence"/>
</dbReference>
<evidence type="ECO:0000256" key="2">
    <source>
        <dbReference type="ARBA" id="ARBA00022741"/>
    </source>
</evidence>
<dbReference type="PROSITE" id="PS50011">
    <property type="entry name" value="PROTEIN_KINASE_DOM"/>
    <property type="match status" value="1"/>
</dbReference>
<gene>
    <name evidence="6" type="ORF">C1645_832671</name>
</gene>
<protein>
    <submittedName>
        <fullName evidence="6">Kinase-like domain-containing protein</fullName>
    </submittedName>
</protein>
<dbReference type="InterPro" id="IPR051681">
    <property type="entry name" value="Ser/Thr_Kinases-Pseudokinases"/>
</dbReference>
<keyword evidence="2" id="KW-0547">Nucleotide-binding</keyword>
<dbReference type="GO" id="GO:0005524">
    <property type="term" value="F:ATP binding"/>
    <property type="evidence" value="ECO:0007669"/>
    <property type="project" value="UniProtKB-KW"/>
</dbReference>